<dbReference type="EMBL" id="MN739634">
    <property type="protein sequence ID" value="QHT17382.1"/>
    <property type="molecule type" value="Genomic_DNA"/>
</dbReference>
<protein>
    <submittedName>
        <fullName evidence="1">Uncharacterized protein</fullName>
    </submittedName>
</protein>
<evidence type="ECO:0000313" key="1">
    <source>
        <dbReference type="EMBL" id="QHT17382.1"/>
    </source>
</evidence>
<dbReference type="AlphaFoldDB" id="A0A6C0DM09"/>
<name>A0A6C0DM09_9ZZZZ</name>
<proteinExistence type="predicted"/>
<organism evidence="1">
    <name type="scientific">viral metagenome</name>
    <dbReference type="NCBI Taxonomy" id="1070528"/>
    <lineage>
        <taxon>unclassified sequences</taxon>
        <taxon>metagenomes</taxon>
        <taxon>organismal metagenomes</taxon>
    </lineage>
</organism>
<reference evidence="1" key="1">
    <citation type="journal article" date="2020" name="Nature">
        <title>Giant virus diversity and host interactions through global metagenomics.</title>
        <authorList>
            <person name="Schulz F."/>
            <person name="Roux S."/>
            <person name="Paez-Espino D."/>
            <person name="Jungbluth S."/>
            <person name="Walsh D.A."/>
            <person name="Denef V.J."/>
            <person name="McMahon K.D."/>
            <person name="Konstantinidis K.T."/>
            <person name="Eloe-Fadrosh E.A."/>
            <person name="Kyrpides N.C."/>
            <person name="Woyke T."/>
        </authorList>
    </citation>
    <scope>NUCLEOTIDE SEQUENCE</scope>
    <source>
        <strain evidence="1">GVMAG-M-3300023174-24</strain>
    </source>
</reference>
<sequence>MNSNKNYLFESQFEEVVQNSPDELREIIKSYFKSMTEMQKKSFLIAKDHLGTSFNIFKSNGFVNFEKQFQTK</sequence>
<accession>A0A6C0DM09</accession>